<proteinExistence type="predicted"/>
<reference evidence="3 4" key="1">
    <citation type="submission" date="2024-05" db="EMBL/GenBank/DDBJ databases">
        <authorList>
            <person name="Jiang F."/>
        </authorList>
    </citation>
    <scope>NUCLEOTIDE SEQUENCE [LARGE SCALE GENOMIC DNA]</scope>
    <source>
        <strain evidence="3 4">LZ166</strain>
    </source>
</reference>
<keyword evidence="1" id="KW-1133">Transmembrane helix</keyword>
<dbReference type="EMBL" id="JBDPGJ010000003">
    <property type="protein sequence ID" value="MEX0406932.1"/>
    <property type="molecule type" value="Genomic_DNA"/>
</dbReference>
<protein>
    <submittedName>
        <fullName evidence="3">Pilus assembly protein TadG-related protein</fullName>
    </submittedName>
</protein>
<comment type="caution">
    <text evidence="3">The sequence shown here is derived from an EMBL/GenBank/DDBJ whole genome shotgun (WGS) entry which is preliminary data.</text>
</comment>
<feature type="domain" description="Putative Flp pilus-assembly TadG-like N-terminal" evidence="2">
    <location>
        <begin position="17"/>
        <end position="58"/>
    </location>
</feature>
<accession>A0ABV3SJK3</accession>
<keyword evidence="1" id="KW-0472">Membrane</keyword>
<dbReference type="Proteomes" id="UP001556692">
    <property type="component" value="Unassembled WGS sequence"/>
</dbReference>
<evidence type="ECO:0000256" key="1">
    <source>
        <dbReference type="SAM" id="Phobius"/>
    </source>
</evidence>
<feature type="transmembrane region" description="Helical" evidence="1">
    <location>
        <begin position="12"/>
        <end position="37"/>
    </location>
</feature>
<gene>
    <name evidence="3" type="ORF">ABGN05_14810</name>
</gene>
<dbReference type="Pfam" id="PF13400">
    <property type="entry name" value="Tad"/>
    <property type="match status" value="1"/>
</dbReference>
<keyword evidence="1" id="KW-0812">Transmembrane</keyword>
<evidence type="ECO:0000259" key="2">
    <source>
        <dbReference type="Pfam" id="PF13400"/>
    </source>
</evidence>
<sequence length="415" mass="43982">MRNLLRRFHTDCHGHFAVIASIAAVPIIGAAGIALVYGSAALQRAELQNSLDAAVLAATSLGYSASDEERLAIAYRHAGFLKPKFGSDIEWKASVQNGQKSFLTDGTVVSASAELKMPNLFGGLIGTDFVDLKVEARAEKQESEPICLLALDDTSAGSVSVYGNATVNAPNCTAMANSKHRHAVKQVGRNAEIRALRIGITGSSSGENIFPTPIGDVHPVKDPYEDLPNPKLGSCASSKGKLSKGVFVLEPGTYCGGISITPGATVHLLPGIYVMLDGPLIIGANSILSGDEVTLAFFGSGSTLNSSSGSQITLSSPKSGTYKNIQFISDRIRAPGKIGEEVFTLSSTTLVYDGAMYLPEQRVWVKGNSRVTITTPEVAMVANRFRFQDASDVSIVQDDVIPTPSRFRYAARLSL</sequence>
<keyword evidence="4" id="KW-1185">Reference proteome</keyword>
<evidence type="ECO:0000313" key="4">
    <source>
        <dbReference type="Proteomes" id="UP001556692"/>
    </source>
</evidence>
<organism evidence="3 4">
    <name type="scientific">Aquibium pacificus</name>
    <dbReference type="NCBI Taxonomy" id="3153579"/>
    <lineage>
        <taxon>Bacteria</taxon>
        <taxon>Pseudomonadati</taxon>
        <taxon>Pseudomonadota</taxon>
        <taxon>Alphaproteobacteria</taxon>
        <taxon>Hyphomicrobiales</taxon>
        <taxon>Phyllobacteriaceae</taxon>
        <taxon>Aquibium</taxon>
    </lineage>
</organism>
<evidence type="ECO:0000313" key="3">
    <source>
        <dbReference type="EMBL" id="MEX0406932.1"/>
    </source>
</evidence>
<name>A0ABV3SJK3_9HYPH</name>
<dbReference type="InterPro" id="IPR028087">
    <property type="entry name" value="Tad_N"/>
</dbReference>
<dbReference type="RefSeq" id="WP_367954811.1">
    <property type="nucleotide sequence ID" value="NZ_JBDPGJ010000003.1"/>
</dbReference>